<dbReference type="InterPro" id="IPR055163">
    <property type="entry name" value="ALK/LTK-like_GRD"/>
</dbReference>
<keyword evidence="15" id="KW-0325">Glycoprotein</keyword>
<evidence type="ECO:0000256" key="5">
    <source>
        <dbReference type="ARBA" id="ARBA00022692"/>
    </source>
</evidence>
<accession>A0A561CGC7</accession>
<keyword evidence="14" id="KW-0675">Receptor</keyword>
<evidence type="ECO:0000256" key="1">
    <source>
        <dbReference type="ARBA" id="ARBA00004251"/>
    </source>
</evidence>
<keyword evidence="9" id="KW-0067">ATP-binding</keyword>
<keyword evidence="8" id="KW-0418">Kinase</keyword>
<feature type="domain" description="BIG2" evidence="18">
    <location>
        <begin position="287"/>
        <end position="368"/>
    </location>
</feature>
<evidence type="ECO:0000256" key="2">
    <source>
        <dbReference type="ARBA" id="ARBA00011902"/>
    </source>
</evidence>
<evidence type="ECO:0000256" key="6">
    <source>
        <dbReference type="ARBA" id="ARBA00022729"/>
    </source>
</evidence>
<keyword evidence="7" id="KW-0547">Nucleotide-binding</keyword>
<evidence type="ECO:0000256" key="16">
    <source>
        <dbReference type="SAM" id="MobiDB-lite"/>
    </source>
</evidence>
<dbReference type="GO" id="GO:0005524">
    <property type="term" value="F:ATP binding"/>
    <property type="evidence" value="ECO:0007669"/>
    <property type="project" value="UniProtKB-KW"/>
</dbReference>
<dbReference type="GO" id="GO:0005886">
    <property type="term" value="C:plasma membrane"/>
    <property type="evidence" value="ECO:0007669"/>
    <property type="project" value="UniProtKB-SubCell"/>
</dbReference>
<feature type="chain" id="PRO_5021770096" description="receptor protein-tyrosine kinase" evidence="17">
    <location>
        <begin position="30"/>
        <end position="379"/>
    </location>
</feature>
<protein>
    <recommendedName>
        <fullName evidence="2">receptor protein-tyrosine kinase</fullName>
        <ecNumber evidence="2">2.7.10.1</ecNumber>
    </recommendedName>
</protein>
<dbReference type="AlphaFoldDB" id="A0A561CGC7"/>
<evidence type="ECO:0000259" key="18">
    <source>
        <dbReference type="SMART" id="SM00635"/>
    </source>
</evidence>
<evidence type="ECO:0000256" key="4">
    <source>
        <dbReference type="ARBA" id="ARBA00022679"/>
    </source>
</evidence>
<evidence type="ECO:0000256" key="13">
    <source>
        <dbReference type="ARBA" id="ARBA00023157"/>
    </source>
</evidence>
<dbReference type="InterPro" id="IPR003343">
    <property type="entry name" value="Big_2"/>
</dbReference>
<evidence type="ECO:0000256" key="7">
    <source>
        <dbReference type="ARBA" id="ARBA00022741"/>
    </source>
</evidence>
<evidence type="ECO:0000256" key="17">
    <source>
        <dbReference type="SAM" id="SignalP"/>
    </source>
</evidence>
<keyword evidence="20" id="KW-1185">Reference proteome</keyword>
<keyword evidence="6 17" id="KW-0732">Signal</keyword>
<keyword evidence="4" id="KW-0808">Transferase</keyword>
<keyword evidence="5" id="KW-0812">Transmembrane</keyword>
<organism evidence="19 20">
    <name type="scientific">Neobacillus bataviensis</name>
    <dbReference type="NCBI Taxonomy" id="220685"/>
    <lineage>
        <taxon>Bacteria</taxon>
        <taxon>Bacillati</taxon>
        <taxon>Bacillota</taxon>
        <taxon>Bacilli</taxon>
        <taxon>Bacillales</taxon>
        <taxon>Bacillaceae</taxon>
        <taxon>Neobacillus</taxon>
    </lineage>
</organism>
<dbReference type="EMBL" id="VIVN01000023">
    <property type="protein sequence ID" value="TWD90236.1"/>
    <property type="molecule type" value="Genomic_DNA"/>
</dbReference>
<evidence type="ECO:0000256" key="9">
    <source>
        <dbReference type="ARBA" id="ARBA00022840"/>
    </source>
</evidence>
<dbReference type="RefSeq" id="WP_144568335.1">
    <property type="nucleotide sequence ID" value="NZ_VIVN01000023.1"/>
</dbReference>
<name>A0A561CGC7_9BACI</name>
<keyword evidence="13" id="KW-1015">Disulfide bond</keyword>
<dbReference type="Pfam" id="PF12810">
    <property type="entry name" value="ALK_LTK_GRD"/>
    <property type="match status" value="1"/>
</dbReference>
<keyword evidence="3" id="KW-1003">Cell membrane</keyword>
<keyword evidence="12" id="KW-0829">Tyrosine-protein kinase</keyword>
<dbReference type="GO" id="GO:0004714">
    <property type="term" value="F:transmembrane receptor protein tyrosine kinase activity"/>
    <property type="evidence" value="ECO:0007669"/>
    <property type="project" value="UniProtKB-EC"/>
</dbReference>
<reference evidence="19 20" key="1">
    <citation type="submission" date="2019-06" db="EMBL/GenBank/DDBJ databases">
        <title>Sorghum-associated microbial communities from plants grown in Nebraska, USA.</title>
        <authorList>
            <person name="Schachtman D."/>
        </authorList>
    </citation>
    <scope>NUCLEOTIDE SEQUENCE [LARGE SCALE GENOMIC DNA]</scope>
    <source>
        <strain evidence="19 20">2482</strain>
    </source>
</reference>
<evidence type="ECO:0000256" key="12">
    <source>
        <dbReference type="ARBA" id="ARBA00023137"/>
    </source>
</evidence>
<dbReference type="Proteomes" id="UP000319671">
    <property type="component" value="Unassembled WGS sequence"/>
</dbReference>
<comment type="caution">
    <text evidence="19">The sequence shown here is derived from an EMBL/GenBank/DDBJ whole genome shotgun (WGS) entry which is preliminary data.</text>
</comment>
<evidence type="ECO:0000256" key="14">
    <source>
        <dbReference type="ARBA" id="ARBA00023170"/>
    </source>
</evidence>
<dbReference type="Pfam" id="PF02368">
    <property type="entry name" value="Big_2"/>
    <property type="match status" value="1"/>
</dbReference>
<evidence type="ECO:0000256" key="3">
    <source>
        <dbReference type="ARBA" id="ARBA00022475"/>
    </source>
</evidence>
<evidence type="ECO:0000313" key="19">
    <source>
        <dbReference type="EMBL" id="TWD90236.1"/>
    </source>
</evidence>
<evidence type="ECO:0000313" key="20">
    <source>
        <dbReference type="Proteomes" id="UP000319671"/>
    </source>
</evidence>
<feature type="compositionally biased region" description="Gly residues" evidence="16">
    <location>
        <begin position="174"/>
        <end position="187"/>
    </location>
</feature>
<gene>
    <name evidence="19" type="ORF">FB550_12358</name>
</gene>
<sequence>MAILKRKKITLLCLLMALVLSFIPVIANAQESAKTVAEFQYTGDVQVWTVPQSGTYKFETWGAQGGGDGGALGGYAYGEKYLTAGEVLYVYVGERGSSVASNDYRLVGAGGGATDIRRIGGSWNDSEGLNSRIIVAGGGGGGASDNDFNGRYWGGAGGGLVGGDGQGNWTPGQYGTGGTQDSGGSPVGGTASDKQFGGFGYGGDAQYDCGNPISPQTFNGGGIGQCESGGGGGGWYGGGAPTSGQAGGGGGGGSSYINGLANSGTDQGVRNGNGLARISIISQLPADLTSITVSQRSVNIPVGSGAQLIVTAQYSDGSTKDITNLATYKSSNSYVLTVNSSGYLAGIGRGSTDISVIYKEKVSSGTTKIILARVKGTVY</sequence>
<dbReference type="SMART" id="SM00635">
    <property type="entry name" value="BID_2"/>
    <property type="match status" value="1"/>
</dbReference>
<dbReference type="EC" id="2.7.10.1" evidence="2"/>
<dbReference type="Gene3D" id="2.60.40.1080">
    <property type="match status" value="1"/>
</dbReference>
<keyword evidence="11" id="KW-0472">Membrane</keyword>
<dbReference type="SUPFAM" id="SSF49373">
    <property type="entry name" value="Invasin/intimin cell-adhesion fragments"/>
    <property type="match status" value="1"/>
</dbReference>
<evidence type="ECO:0000256" key="8">
    <source>
        <dbReference type="ARBA" id="ARBA00022777"/>
    </source>
</evidence>
<evidence type="ECO:0000256" key="15">
    <source>
        <dbReference type="ARBA" id="ARBA00023180"/>
    </source>
</evidence>
<feature type="region of interest" description="Disordered" evidence="16">
    <location>
        <begin position="164"/>
        <end position="195"/>
    </location>
</feature>
<evidence type="ECO:0000256" key="10">
    <source>
        <dbReference type="ARBA" id="ARBA00022989"/>
    </source>
</evidence>
<comment type="subcellular location">
    <subcellularLocation>
        <location evidence="1">Cell membrane</location>
        <topology evidence="1">Single-pass type I membrane protein</topology>
    </subcellularLocation>
</comment>
<evidence type="ECO:0000256" key="11">
    <source>
        <dbReference type="ARBA" id="ARBA00023136"/>
    </source>
</evidence>
<proteinExistence type="predicted"/>
<dbReference type="InterPro" id="IPR008964">
    <property type="entry name" value="Invasin/intimin_cell_adhesion"/>
</dbReference>
<feature type="signal peptide" evidence="17">
    <location>
        <begin position="1"/>
        <end position="29"/>
    </location>
</feature>
<keyword evidence="10" id="KW-1133">Transmembrane helix</keyword>